<dbReference type="CDD" id="cd01392">
    <property type="entry name" value="HTH_LacI"/>
    <property type="match status" value="1"/>
</dbReference>
<dbReference type="EMBL" id="JBHUOS010000014">
    <property type="protein sequence ID" value="MFD2917183.1"/>
    <property type="molecule type" value="Genomic_DNA"/>
</dbReference>
<dbReference type="RefSeq" id="WP_194509113.1">
    <property type="nucleotide sequence ID" value="NZ_JADILU010000006.1"/>
</dbReference>
<sequence>MPSSITLKSISVISGYSVSTVSKALNDKSDISSHTRELIKTIANKYNYIPNNFAVALRKQRAKAISVIIPQVNKSFYSCFLFNIEKVAYDYGYRIILFQSLKELSKEKEFISKSSDGSVDGVIIISNNNGLLDAYQGENSNLPIEYVKIDDSLSKELLKEISLMSFSSLLNRIN</sequence>
<keyword evidence="3 6" id="KW-0238">DNA-binding</keyword>
<dbReference type="PANTHER" id="PTHR30146:SF95">
    <property type="entry name" value="RIBOSE OPERON REPRESSOR"/>
    <property type="match status" value="1"/>
</dbReference>
<evidence type="ECO:0000313" key="7">
    <source>
        <dbReference type="Proteomes" id="UP001597548"/>
    </source>
</evidence>
<protein>
    <submittedName>
        <fullName evidence="6">LacI family DNA-binding transcriptional regulator</fullName>
    </submittedName>
</protein>
<evidence type="ECO:0000256" key="2">
    <source>
        <dbReference type="ARBA" id="ARBA00023015"/>
    </source>
</evidence>
<dbReference type="GO" id="GO:0003677">
    <property type="term" value="F:DNA binding"/>
    <property type="evidence" value="ECO:0007669"/>
    <property type="project" value="UniProtKB-KW"/>
</dbReference>
<accession>A0ABW5ZZR1</accession>
<dbReference type="InterPro" id="IPR010982">
    <property type="entry name" value="Lambda_DNA-bd_dom_sf"/>
</dbReference>
<organism evidence="6 7">
    <name type="scientific">Psychroserpens luteus</name>
    <dbReference type="NCBI Taxonomy" id="1434066"/>
    <lineage>
        <taxon>Bacteria</taxon>
        <taxon>Pseudomonadati</taxon>
        <taxon>Bacteroidota</taxon>
        <taxon>Flavobacteriia</taxon>
        <taxon>Flavobacteriales</taxon>
        <taxon>Flavobacteriaceae</taxon>
        <taxon>Psychroserpens</taxon>
    </lineage>
</organism>
<evidence type="ECO:0000313" key="6">
    <source>
        <dbReference type="EMBL" id="MFD2917183.1"/>
    </source>
</evidence>
<dbReference type="Proteomes" id="UP001597548">
    <property type="component" value="Unassembled WGS sequence"/>
</dbReference>
<keyword evidence="7" id="KW-1185">Reference proteome</keyword>
<dbReference type="Gene3D" id="3.40.50.2300">
    <property type="match status" value="1"/>
</dbReference>
<dbReference type="SUPFAM" id="SSF47413">
    <property type="entry name" value="lambda repressor-like DNA-binding domains"/>
    <property type="match status" value="1"/>
</dbReference>
<name>A0ABW5ZZR1_9FLAO</name>
<reference evidence="7" key="1">
    <citation type="journal article" date="2019" name="Int. J. Syst. Evol. Microbiol.">
        <title>The Global Catalogue of Microorganisms (GCM) 10K type strain sequencing project: providing services to taxonomists for standard genome sequencing and annotation.</title>
        <authorList>
            <consortium name="The Broad Institute Genomics Platform"/>
            <consortium name="The Broad Institute Genome Sequencing Center for Infectious Disease"/>
            <person name="Wu L."/>
            <person name="Ma J."/>
        </authorList>
    </citation>
    <scope>NUCLEOTIDE SEQUENCE [LARGE SCALE GENOMIC DNA]</scope>
    <source>
        <strain evidence="7">KCTC 32514</strain>
    </source>
</reference>
<dbReference type="SMART" id="SM00354">
    <property type="entry name" value="HTH_LACI"/>
    <property type="match status" value="1"/>
</dbReference>
<dbReference type="Pfam" id="PF00356">
    <property type="entry name" value="LacI"/>
    <property type="match status" value="1"/>
</dbReference>
<keyword evidence="1" id="KW-0678">Repressor</keyword>
<evidence type="ECO:0000259" key="5">
    <source>
        <dbReference type="PROSITE" id="PS50932"/>
    </source>
</evidence>
<keyword evidence="4" id="KW-0804">Transcription</keyword>
<evidence type="ECO:0000256" key="1">
    <source>
        <dbReference type="ARBA" id="ARBA00022491"/>
    </source>
</evidence>
<dbReference type="PROSITE" id="PS50932">
    <property type="entry name" value="HTH_LACI_2"/>
    <property type="match status" value="1"/>
</dbReference>
<keyword evidence="2" id="KW-0805">Transcription regulation</keyword>
<dbReference type="InterPro" id="IPR028082">
    <property type="entry name" value="Peripla_BP_I"/>
</dbReference>
<dbReference type="InterPro" id="IPR000843">
    <property type="entry name" value="HTH_LacI"/>
</dbReference>
<dbReference type="PANTHER" id="PTHR30146">
    <property type="entry name" value="LACI-RELATED TRANSCRIPTIONAL REPRESSOR"/>
    <property type="match status" value="1"/>
</dbReference>
<gene>
    <name evidence="6" type="ORF">ACFS29_16135</name>
</gene>
<evidence type="ECO:0000256" key="4">
    <source>
        <dbReference type="ARBA" id="ARBA00023163"/>
    </source>
</evidence>
<dbReference type="SUPFAM" id="SSF53822">
    <property type="entry name" value="Periplasmic binding protein-like I"/>
    <property type="match status" value="1"/>
</dbReference>
<feature type="domain" description="HTH lacI-type" evidence="5">
    <location>
        <begin position="5"/>
        <end position="59"/>
    </location>
</feature>
<evidence type="ECO:0000256" key="3">
    <source>
        <dbReference type="ARBA" id="ARBA00023125"/>
    </source>
</evidence>
<proteinExistence type="predicted"/>
<comment type="caution">
    <text evidence="6">The sequence shown here is derived from an EMBL/GenBank/DDBJ whole genome shotgun (WGS) entry which is preliminary data.</text>
</comment>
<dbReference type="Gene3D" id="1.10.260.40">
    <property type="entry name" value="lambda repressor-like DNA-binding domains"/>
    <property type="match status" value="1"/>
</dbReference>